<sequence>MKIFVVILLIGLSACEKLPSAPYPPSGWRPNGAILHLPPEYRPQGFRQPIVEIRKENVQYAGQLGETTTAIPNEYLPPSGTEAATTEYSEEANVLRVQGLPSQNTPAPFSGQYNELNTGEIIFVNKNPGNFQQNGIRQLNGQLQAANRHTFAQLNKVNQEQRYIPPVPSTTPYYTTTQTEIPRPLQSESDRETDNDEENEGPNVAIANSVSNGQYYILGEDNTLQRVIYMTSQTEEDLRRNGFTAQLRYEPVQPIRDPIYAYDNQGHLVKVYNK</sequence>
<evidence type="ECO:0000256" key="2">
    <source>
        <dbReference type="SAM" id="SignalP"/>
    </source>
</evidence>
<feature type="region of interest" description="Disordered" evidence="1">
    <location>
        <begin position="163"/>
        <end position="204"/>
    </location>
</feature>
<name>A0A9Q0MSC9_9DIPT</name>
<dbReference type="Proteomes" id="UP001151699">
    <property type="component" value="Chromosome X"/>
</dbReference>
<comment type="caution">
    <text evidence="3">The sequence shown here is derived from an EMBL/GenBank/DDBJ whole genome shotgun (WGS) entry which is preliminary data.</text>
</comment>
<organism evidence="3 4">
    <name type="scientific">Pseudolycoriella hygida</name>
    <dbReference type="NCBI Taxonomy" id="35572"/>
    <lineage>
        <taxon>Eukaryota</taxon>
        <taxon>Metazoa</taxon>
        <taxon>Ecdysozoa</taxon>
        <taxon>Arthropoda</taxon>
        <taxon>Hexapoda</taxon>
        <taxon>Insecta</taxon>
        <taxon>Pterygota</taxon>
        <taxon>Neoptera</taxon>
        <taxon>Endopterygota</taxon>
        <taxon>Diptera</taxon>
        <taxon>Nematocera</taxon>
        <taxon>Sciaroidea</taxon>
        <taxon>Sciaridae</taxon>
        <taxon>Pseudolycoriella</taxon>
    </lineage>
</organism>
<dbReference type="OrthoDB" id="8197587at2759"/>
<dbReference type="EMBL" id="WJQU01000003">
    <property type="protein sequence ID" value="KAJ6637086.1"/>
    <property type="molecule type" value="Genomic_DNA"/>
</dbReference>
<proteinExistence type="predicted"/>
<evidence type="ECO:0000313" key="3">
    <source>
        <dbReference type="EMBL" id="KAJ6637086.1"/>
    </source>
</evidence>
<accession>A0A9Q0MSC9</accession>
<feature type="compositionally biased region" description="Low complexity" evidence="1">
    <location>
        <begin position="170"/>
        <end position="179"/>
    </location>
</feature>
<feature type="compositionally biased region" description="Acidic residues" evidence="1">
    <location>
        <begin position="191"/>
        <end position="200"/>
    </location>
</feature>
<reference evidence="3" key="1">
    <citation type="submission" date="2022-07" db="EMBL/GenBank/DDBJ databases">
        <authorList>
            <person name="Trinca V."/>
            <person name="Uliana J.V.C."/>
            <person name="Torres T.T."/>
            <person name="Ward R.J."/>
            <person name="Monesi N."/>
        </authorList>
    </citation>
    <scope>NUCLEOTIDE SEQUENCE</scope>
    <source>
        <strain evidence="3">HSMRA1968</strain>
        <tissue evidence="3">Whole embryos</tissue>
    </source>
</reference>
<keyword evidence="4" id="KW-1185">Reference proteome</keyword>
<keyword evidence="2" id="KW-0732">Signal</keyword>
<evidence type="ECO:0008006" key="5">
    <source>
        <dbReference type="Google" id="ProtNLM"/>
    </source>
</evidence>
<feature type="signal peptide" evidence="2">
    <location>
        <begin position="1"/>
        <end position="15"/>
    </location>
</feature>
<gene>
    <name evidence="3" type="ORF">Bhyg_09812</name>
</gene>
<dbReference type="AlphaFoldDB" id="A0A9Q0MSC9"/>
<evidence type="ECO:0000256" key="1">
    <source>
        <dbReference type="SAM" id="MobiDB-lite"/>
    </source>
</evidence>
<feature type="chain" id="PRO_5040249595" description="DUF4794 domain-containing protein" evidence="2">
    <location>
        <begin position="16"/>
        <end position="274"/>
    </location>
</feature>
<dbReference type="PROSITE" id="PS51257">
    <property type="entry name" value="PROKAR_LIPOPROTEIN"/>
    <property type="match status" value="1"/>
</dbReference>
<protein>
    <recommendedName>
        <fullName evidence="5">DUF4794 domain-containing protein</fullName>
    </recommendedName>
</protein>
<evidence type="ECO:0000313" key="4">
    <source>
        <dbReference type="Proteomes" id="UP001151699"/>
    </source>
</evidence>